<proteinExistence type="inferred from homology"/>
<evidence type="ECO:0000259" key="6">
    <source>
        <dbReference type="Pfam" id="PF25954"/>
    </source>
</evidence>
<evidence type="ECO:0000256" key="1">
    <source>
        <dbReference type="ARBA" id="ARBA00004196"/>
    </source>
</evidence>
<dbReference type="RefSeq" id="WP_194213356.1">
    <property type="nucleotide sequence ID" value="NZ_CP061205.1"/>
</dbReference>
<dbReference type="InterPro" id="IPR006143">
    <property type="entry name" value="RND_pump_MFP"/>
</dbReference>
<dbReference type="Pfam" id="PF25917">
    <property type="entry name" value="BSH_RND"/>
    <property type="match status" value="1"/>
</dbReference>
<keyword evidence="4" id="KW-1133">Transmembrane helix</keyword>
<evidence type="ECO:0000256" key="2">
    <source>
        <dbReference type="ARBA" id="ARBA00009477"/>
    </source>
</evidence>
<dbReference type="PANTHER" id="PTHR30469:SF29">
    <property type="entry name" value="BLR2860 PROTEIN"/>
    <property type="match status" value="1"/>
</dbReference>
<keyword evidence="9" id="KW-1185">Reference proteome</keyword>
<dbReference type="Gene3D" id="1.10.287.470">
    <property type="entry name" value="Helix hairpin bin"/>
    <property type="match status" value="1"/>
</dbReference>
<evidence type="ECO:0000259" key="7">
    <source>
        <dbReference type="Pfam" id="PF25967"/>
    </source>
</evidence>
<reference evidence="9" key="1">
    <citation type="journal article" date="2019" name="Int. J. Syst. Evol. Microbiol.">
        <title>The Global Catalogue of Microorganisms (GCM) 10K type strain sequencing project: providing services to taxonomists for standard genome sequencing and annotation.</title>
        <authorList>
            <consortium name="The Broad Institute Genomics Platform"/>
            <consortium name="The Broad Institute Genome Sequencing Center for Infectious Disease"/>
            <person name="Wu L."/>
            <person name="Ma J."/>
        </authorList>
    </citation>
    <scope>NUCLEOTIDE SEQUENCE [LARGE SCALE GENOMIC DNA]</scope>
    <source>
        <strain evidence="9">KCTC 62164</strain>
    </source>
</reference>
<keyword evidence="4" id="KW-0812">Transmembrane</keyword>
<feature type="domain" description="Multidrug resistance protein MdtA-like C-terminal permuted SH3" evidence="7">
    <location>
        <begin position="292"/>
        <end position="349"/>
    </location>
</feature>
<accession>A0ABV7D7N1</accession>
<dbReference type="PANTHER" id="PTHR30469">
    <property type="entry name" value="MULTIDRUG RESISTANCE PROTEIN MDTA"/>
    <property type="match status" value="1"/>
</dbReference>
<feature type="domain" description="CusB-like beta-barrel" evidence="6">
    <location>
        <begin position="213"/>
        <end position="286"/>
    </location>
</feature>
<evidence type="ECO:0000313" key="9">
    <source>
        <dbReference type="Proteomes" id="UP001595444"/>
    </source>
</evidence>
<protein>
    <submittedName>
        <fullName evidence="8">Efflux RND transporter periplasmic adaptor subunit</fullName>
    </submittedName>
</protein>
<sequence>MPETQLQQPQRQRKIFVFIIVIVMITAVFYGVYLWKSARDSASMGHGHEAPPTPVNASIVHPESLPQALQAIGSLKAKQEVDIASEVAGTISALHFVSGQKVKVGDPLVQLNDSVERAQLAGAMAQVKYAELQLRRAKELSSTGAESTQTLQLRVSELEQAHAAVNQLNALIGQKMLIRAPFSGQIGIRNADLGQYVDPGVSFTHLTALDELYVNFTVPQQELSKLAVDGKVIVETDAYPGQQFEAYINAINPVINADTRNIAVQATLSNDRDLLRPGLFVTVHVELPSRDNVIILPLTAVQTSAYGDMVYKVKDGTVTIVPVITGQHVGDRVVIEKGVMAGEVVILDGQVRVYPGSSVTVVQGDDHAGAVGQ</sequence>
<keyword evidence="3" id="KW-0813">Transport</keyword>
<name>A0ABV7D7N1_9PROT</name>
<evidence type="ECO:0000256" key="3">
    <source>
        <dbReference type="ARBA" id="ARBA00022448"/>
    </source>
</evidence>
<evidence type="ECO:0000259" key="5">
    <source>
        <dbReference type="Pfam" id="PF25917"/>
    </source>
</evidence>
<feature type="transmembrane region" description="Helical" evidence="4">
    <location>
        <begin position="15"/>
        <end position="35"/>
    </location>
</feature>
<dbReference type="Pfam" id="PF25967">
    <property type="entry name" value="RND-MFP_C"/>
    <property type="match status" value="1"/>
</dbReference>
<keyword evidence="4" id="KW-0472">Membrane</keyword>
<dbReference type="InterPro" id="IPR058627">
    <property type="entry name" value="MdtA-like_C"/>
</dbReference>
<dbReference type="NCBIfam" id="TIGR01730">
    <property type="entry name" value="RND_mfp"/>
    <property type="match status" value="1"/>
</dbReference>
<gene>
    <name evidence="8" type="ORF">ACFOKA_13825</name>
</gene>
<dbReference type="Gene3D" id="2.40.50.100">
    <property type="match status" value="1"/>
</dbReference>
<dbReference type="Gene3D" id="2.40.30.170">
    <property type="match status" value="1"/>
</dbReference>
<dbReference type="SUPFAM" id="SSF111369">
    <property type="entry name" value="HlyD-like secretion proteins"/>
    <property type="match status" value="1"/>
</dbReference>
<comment type="similarity">
    <text evidence="2">Belongs to the membrane fusion protein (MFP) (TC 8.A.1) family.</text>
</comment>
<dbReference type="Gene3D" id="2.40.420.20">
    <property type="match status" value="1"/>
</dbReference>
<dbReference type="InterPro" id="IPR058792">
    <property type="entry name" value="Beta-barrel_RND_2"/>
</dbReference>
<feature type="domain" description="Multidrug resistance protein MdtA-like barrel-sandwich hybrid" evidence="5">
    <location>
        <begin position="80"/>
        <end position="201"/>
    </location>
</feature>
<organism evidence="8 9">
    <name type="scientific">Kordiimonas pumila</name>
    <dbReference type="NCBI Taxonomy" id="2161677"/>
    <lineage>
        <taxon>Bacteria</taxon>
        <taxon>Pseudomonadati</taxon>
        <taxon>Pseudomonadota</taxon>
        <taxon>Alphaproteobacteria</taxon>
        <taxon>Kordiimonadales</taxon>
        <taxon>Kordiimonadaceae</taxon>
        <taxon>Kordiimonas</taxon>
    </lineage>
</organism>
<dbReference type="EMBL" id="JBHRSL010000010">
    <property type="protein sequence ID" value="MFC3052989.1"/>
    <property type="molecule type" value="Genomic_DNA"/>
</dbReference>
<evidence type="ECO:0000313" key="8">
    <source>
        <dbReference type="EMBL" id="MFC3052989.1"/>
    </source>
</evidence>
<dbReference type="InterPro" id="IPR058625">
    <property type="entry name" value="MdtA-like_BSH"/>
</dbReference>
<dbReference type="Pfam" id="PF25954">
    <property type="entry name" value="Beta-barrel_RND_2"/>
    <property type="match status" value="1"/>
</dbReference>
<comment type="subcellular location">
    <subcellularLocation>
        <location evidence="1">Cell envelope</location>
    </subcellularLocation>
</comment>
<evidence type="ECO:0000256" key="4">
    <source>
        <dbReference type="SAM" id="Phobius"/>
    </source>
</evidence>
<dbReference type="Proteomes" id="UP001595444">
    <property type="component" value="Unassembled WGS sequence"/>
</dbReference>
<comment type="caution">
    <text evidence="8">The sequence shown here is derived from an EMBL/GenBank/DDBJ whole genome shotgun (WGS) entry which is preliminary data.</text>
</comment>